<dbReference type="EMBL" id="SOCQ01000001">
    <property type="protein sequence ID" value="TDV53465.1"/>
    <property type="molecule type" value="Genomic_DNA"/>
</dbReference>
<protein>
    <submittedName>
        <fullName evidence="1">Uncharacterized protein</fullName>
    </submittedName>
</protein>
<comment type="caution">
    <text evidence="1">The sequence shown here is derived from an EMBL/GenBank/DDBJ whole genome shotgun (WGS) entry which is preliminary data.</text>
</comment>
<reference evidence="1 2" key="1">
    <citation type="submission" date="2019-03" db="EMBL/GenBank/DDBJ databases">
        <title>Genomic analyses of the natural microbiome of Caenorhabditis elegans.</title>
        <authorList>
            <person name="Samuel B."/>
        </authorList>
    </citation>
    <scope>NUCLEOTIDE SEQUENCE [LARGE SCALE GENOMIC DNA]</scope>
    <source>
        <strain evidence="1 2">BIGb0525</strain>
    </source>
</reference>
<evidence type="ECO:0000313" key="1">
    <source>
        <dbReference type="EMBL" id="TDV53465.1"/>
    </source>
</evidence>
<sequence>MLHMMLPLDKHFDSGFGAVADSFKNAADALEDAIEKPSLNPHLPVSFLYRHAIELYLKSGIITLHRKFNIPYGDITSTGEPCVPVKGKWCKIHTVHSLQPLYAHLRSTLDSLNDTLSPIPNTDWTLPPELDQWIIAIEETDSSSTFFRYPVTKDKKKDQEKSTIHREDVDQMLSKMHGNGPRVKALLMLDGNDNIVEAFSHDDTRAKEIVGTLKQTAELFYCLRAMMSFVLAGGR</sequence>
<proteinExistence type="predicted"/>
<name>A0A4R7VV31_9PSED</name>
<gene>
    <name evidence="1" type="ORF">EDF87_101553</name>
</gene>
<organism evidence="1 2">
    <name type="scientific">Pseudomonas helmanticensis</name>
    <dbReference type="NCBI Taxonomy" id="1471381"/>
    <lineage>
        <taxon>Bacteria</taxon>
        <taxon>Pseudomonadati</taxon>
        <taxon>Pseudomonadota</taxon>
        <taxon>Gammaproteobacteria</taxon>
        <taxon>Pseudomonadales</taxon>
        <taxon>Pseudomonadaceae</taxon>
        <taxon>Pseudomonas</taxon>
    </lineage>
</organism>
<evidence type="ECO:0000313" key="2">
    <source>
        <dbReference type="Proteomes" id="UP000295804"/>
    </source>
</evidence>
<dbReference type="RefSeq" id="WP_134174286.1">
    <property type="nucleotide sequence ID" value="NZ_SOCQ01000001.1"/>
</dbReference>
<dbReference type="Proteomes" id="UP000295804">
    <property type="component" value="Unassembled WGS sequence"/>
</dbReference>
<dbReference type="AlphaFoldDB" id="A0A4R7VV31"/>
<accession>A0A4R7VV31</accession>